<dbReference type="RefSeq" id="WP_141284490.1">
    <property type="nucleotide sequence ID" value="NZ_BAAAWK010000001.1"/>
</dbReference>
<dbReference type="Proteomes" id="UP000317715">
    <property type="component" value="Unassembled WGS sequence"/>
</dbReference>
<evidence type="ECO:0000313" key="1">
    <source>
        <dbReference type="EMBL" id="GEB20054.1"/>
    </source>
</evidence>
<name>A0A4Y3NDL5_PAEAU</name>
<keyword evidence="2" id="KW-1185">Reference proteome</keyword>
<dbReference type="OrthoDB" id="4948884at2"/>
<dbReference type="EMBL" id="BJMD01000017">
    <property type="protein sequence ID" value="GEB20054.1"/>
    <property type="molecule type" value="Genomic_DNA"/>
</dbReference>
<sequence>MTDLALVKTVNGRGLRNDWAQLVGHTVEVWLLDRHVLTGVVEQASDDDSVLWIAAEGLSTRRLFDKPTGYQIWA</sequence>
<proteinExistence type="predicted"/>
<protein>
    <submittedName>
        <fullName evidence="1">Uncharacterized protein</fullName>
    </submittedName>
</protein>
<evidence type="ECO:0000313" key="2">
    <source>
        <dbReference type="Proteomes" id="UP000317715"/>
    </source>
</evidence>
<comment type="caution">
    <text evidence="1">The sequence shown here is derived from an EMBL/GenBank/DDBJ whole genome shotgun (WGS) entry which is preliminary data.</text>
</comment>
<organism evidence="1 2">
    <name type="scientific">Paenarthrobacter aurescens</name>
    <name type="common">Arthrobacter aurescens</name>
    <dbReference type="NCBI Taxonomy" id="43663"/>
    <lineage>
        <taxon>Bacteria</taxon>
        <taxon>Bacillati</taxon>
        <taxon>Actinomycetota</taxon>
        <taxon>Actinomycetes</taxon>
        <taxon>Micrococcales</taxon>
        <taxon>Micrococcaceae</taxon>
        <taxon>Paenarthrobacter</taxon>
    </lineage>
</organism>
<dbReference type="GeneID" id="97299496"/>
<reference evidence="1 2" key="1">
    <citation type="submission" date="2019-06" db="EMBL/GenBank/DDBJ databases">
        <title>Whole genome shotgun sequence of Paenarthrobacter aurescens NBRC 12136.</title>
        <authorList>
            <person name="Hosoyama A."/>
            <person name="Uohara A."/>
            <person name="Ohji S."/>
            <person name="Ichikawa N."/>
        </authorList>
    </citation>
    <scope>NUCLEOTIDE SEQUENCE [LARGE SCALE GENOMIC DNA]</scope>
    <source>
        <strain evidence="1 2">NBRC 12136</strain>
    </source>
</reference>
<gene>
    <name evidence="1" type="ORF">AAU01_28090</name>
</gene>
<dbReference type="AlphaFoldDB" id="A0A4Y3NDL5"/>
<accession>A0A4Y3NDL5</accession>